<dbReference type="InterPro" id="IPR011109">
    <property type="entry name" value="DNA_bind_recombinase_dom"/>
</dbReference>
<dbReference type="PANTHER" id="PTHR30461:SF23">
    <property type="entry name" value="DNA RECOMBINASE-RELATED"/>
    <property type="match status" value="1"/>
</dbReference>
<dbReference type="HOGENOM" id="CLU_456906_0_0_0"/>
<sequence>MLPPLPVALYTRKSSVEDSKQVASHEQQRAAILALHDIPEYFPGTSVRAWWQDSGTGSSFDTRPGIIGFLREVAEKYPQPPDAPGRLFIYDESRFSRALKNGQVDLHASQEMQIRFARLGWQIVFINRPPTGNAVMDAVMDTLAFAQASDYLVKLSASVKRGKAHWGQSGYWLGGPPPFPARRVEAITGRPLADGVKATERTVLEADPAKVEHWNHGAEMLLAGRTVMDVVRYFSENVPNSYPKRKGEGTHWTYTTVQKMYTNRALIGELRYRLSGELIATQARWAPVVDVDLFLQVNAELARRQRPESSRVGRRNGSRFVLQLLRCAKCGSGYKGTTLGGRRYYVHYQAKEPYLRGAALHRAEAGGCRSFTVDAEQLERLIRDAIVAFRCSAEARVAVLSAHRTRVASASAERSAVMALQSEEARLAAEYDNLREALRATRDADLRKDLIADAGGVRAKLERLRFELQAAITRQTTVEGATDAVGRTIDESARIAAEWDEVSTNDRQALFDLWVEDVLIEIDHQPGKRWASAKRAFVCLAVSPNELHQRRRPESEIPAWYRKQKGRKHLACGPFMCGDAIASPRCRSNPARGCPRG</sequence>
<dbReference type="GO" id="GO:0003677">
    <property type="term" value="F:DNA binding"/>
    <property type="evidence" value="ECO:0007669"/>
    <property type="project" value="InterPro"/>
</dbReference>
<dbReference type="Proteomes" id="UP000019151">
    <property type="component" value="Chromosome"/>
</dbReference>
<dbReference type="PROSITE" id="PS51737">
    <property type="entry name" value="RECOMBINASE_DNA_BIND"/>
    <property type="match status" value="1"/>
</dbReference>
<feature type="domain" description="Recombinase" evidence="2">
    <location>
        <begin position="193"/>
        <end position="307"/>
    </location>
</feature>
<organism evidence="3 4">
    <name type="scientific">Gemmatirosa kalamazoonensis</name>
    <dbReference type="NCBI Taxonomy" id="861299"/>
    <lineage>
        <taxon>Bacteria</taxon>
        <taxon>Pseudomonadati</taxon>
        <taxon>Gemmatimonadota</taxon>
        <taxon>Gemmatimonadia</taxon>
        <taxon>Gemmatimonadales</taxon>
        <taxon>Gemmatimonadaceae</taxon>
        <taxon>Gemmatirosa</taxon>
    </lineage>
</organism>
<dbReference type="InterPro" id="IPR050639">
    <property type="entry name" value="SSR_resolvase"/>
</dbReference>
<dbReference type="Gene3D" id="3.40.50.1390">
    <property type="entry name" value="Resolvase, N-terminal catalytic domain"/>
    <property type="match status" value="1"/>
</dbReference>
<evidence type="ECO:0000259" key="2">
    <source>
        <dbReference type="PROSITE" id="PS51737"/>
    </source>
</evidence>
<dbReference type="InterPro" id="IPR036162">
    <property type="entry name" value="Resolvase-like_N_sf"/>
</dbReference>
<reference evidence="3 4" key="1">
    <citation type="journal article" date="2014" name="Genome Announc.">
        <title>Genome Sequence and Methylome of Soil Bacterium Gemmatirosa kalamazoonensis KBS708T, a Member of the Rarely Cultivated Gemmatimonadetes Phylum.</title>
        <authorList>
            <person name="Debruyn J.M."/>
            <person name="Radosevich M."/>
            <person name="Wommack K.E."/>
            <person name="Polson S.W."/>
            <person name="Hauser L.J."/>
            <person name="Fawaz M.N."/>
            <person name="Korlach J."/>
            <person name="Tsai Y.C."/>
        </authorList>
    </citation>
    <scope>NUCLEOTIDE SEQUENCE [LARGE SCALE GENOMIC DNA]</scope>
    <source>
        <strain evidence="3 4">KBS708</strain>
    </source>
</reference>
<evidence type="ECO:0000256" key="1">
    <source>
        <dbReference type="SAM" id="Coils"/>
    </source>
</evidence>
<dbReference type="InterPro" id="IPR006119">
    <property type="entry name" value="Resolv_N"/>
</dbReference>
<dbReference type="AlphaFoldDB" id="W0RLW5"/>
<evidence type="ECO:0000313" key="3">
    <source>
        <dbReference type="EMBL" id="AHG91305.1"/>
    </source>
</evidence>
<dbReference type="PANTHER" id="PTHR30461">
    <property type="entry name" value="DNA-INVERTASE FROM LAMBDOID PROPHAGE"/>
    <property type="match status" value="1"/>
</dbReference>
<dbReference type="EMBL" id="CP007128">
    <property type="protein sequence ID" value="AHG91305.1"/>
    <property type="molecule type" value="Genomic_DNA"/>
</dbReference>
<gene>
    <name evidence="3" type="ORF">J421_3768</name>
</gene>
<feature type="coiled-coil region" evidence="1">
    <location>
        <begin position="417"/>
        <end position="444"/>
    </location>
</feature>
<dbReference type="Gene3D" id="3.90.1750.20">
    <property type="entry name" value="Putative Large Serine Recombinase, Chain B, Domain 2"/>
    <property type="match status" value="1"/>
</dbReference>
<protein>
    <submittedName>
        <fullName evidence="3">Recombinase</fullName>
    </submittedName>
</protein>
<keyword evidence="1" id="KW-0175">Coiled coil</keyword>
<keyword evidence="4" id="KW-1185">Reference proteome</keyword>
<dbReference type="GO" id="GO:0000150">
    <property type="term" value="F:DNA strand exchange activity"/>
    <property type="evidence" value="ECO:0007669"/>
    <property type="project" value="InterPro"/>
</dbReference>
<evidence type="ECO:0000313" key="4">
    <source>
        <dbReference type="Proteomes" id="UP000019151"/>
    </source>
</evidence>
<accession>W0RLW5</accession>
<dbReference type="SUPFAM" id="SSF53041">
    <property type="entry name" value="Resolvase-like"/>
    <property type="match status" value="1"/>
</dbReference>
<proteinExistence type="predicted"/>
<dbReference type="Pfam" id="PF07508">
    <property type="entry name" value="Recombinase"/>
    <property type="match status" value="1"/>
</dbReference>
<dbReference type="InterPro" id="IPR038109">
    <property type="entry name" value="DNA_bind_recomb_sf"/>
</dbReference>
<dbReference type="SMART" id="SM00857">
    <property type="entry name" value="Resolvase"/>
    <property type="match status" value="1"/>
</dbReference>
<name>W0RLW5_9BACT</name>
<dbReference type="STRING" id="861299.J421_3768"/>
<dbReference type="InParanoid" id="W0RLW5"/>
<dbReference type="eggNOG" id="COG1961">
    <property type="taxonomic scope" value="Bacteria"/>
</dbReference>
<dbReference type="KEGG" id="gba:J421_3768"/>